<dbReference type="STRING" id="995062.SAMN04489718_3416"/>
<dbReference type="PROSITE" id="PS51257">
    <property type="entry name" value="PROKAR_LIPOPROTEIN"/>
    <property type="match status" value="1"/>
</dbReference>
<evidence type="ECO:0008006" key="5">
    <source>
        <dbReference type="Google" id="ProtNLM"/>
    </source>
</evidence>
<dbReference type="Proteomes" id="UP000199301">
    <property type="component" value="Unassembled WGS sequence"/>
</dbReference>
<feature type="signal peptide" evidence="2">
    <location>
        <begin position="1"/>
        <end position="19"/>
    </location>
</feature>
<evidence type="ECO:0000313" key="4">
    <source>
        <dbReference type="Proteomes" id="UP000199301"/>
    </source>
</evidence>
<feature type="compositionally biased region" description="Low complexity" evidence="1">
    <location>
        <begin position="39"/>
        <end position="71"/>
    </location>
</feature>
<dbReference type="AlphaFoldDB" id="A0A1H1G4I1"/>
<evidence type="ECO:0000256" key="2">
    <source>
        <dbReference type="SAM" id="SignalP"/>
    </source>
</evidence>
<feature type="compositionally biased region" description="Polar residues" evidence="1">
    <location>
        <begin position="122"/>
        <end position="131"/>
    </location>
</feature>
<evidence type="ECO:0000256" key="1">
    <source>
        <dbReference type="SAM" id="MobiDB-lite"/>
    </source>
</evidence>
<protein>
    <recommendedName>
        <fullName evidence="5">DUF3558 domain-containing protein</fullName>
    </recommendedName>
</protein>
<accession>A0A1H1G4I1</accession>
<dbReference type="Pfam" id="PF12079">
    <property type="entry name" value="DUF3558"/>
    <property type="match status" value="1"/>
</dbReference>
<keyword evidence="4" id="KW-1185">Reference proteome</keyword>
<feature type="chain" id="PRO_5038369836" description="DUF3558 domain-containing protein" evidence="2">
    <location>
        <begin position="20"/>
        <end position="231"/>
    </location>
</feature>
<gene>
    <name evidence="3" type="ORF">SAMN04489718_3416</name>
</gene>
<sequence length="231" mass="23877">MTRRYLRSGTVRATVTSLAAIGLLTIAACGGESAESADPPQETSSAASTATSERSPEVTSSTSTTSESSETAPLPSWDFSSTRSVPESVSAVEPPPPKVSLTGTDPCALLTEPQRKEVGLTGPTSSEQGDGSRSCEFGPPEDSGAGTSAQLEIHENSGLDEFTGVNGDPQDTTIAEHRAKIQCEYGNCLIGIAVADSSRVDVQSTVRGDDAATEQLGRRIAEMVIGNLSNV</sequence>
<proteinExistence type="predicted"/>
<dbReference type="RefSeq" id="WP_092525508.1">
    <property type="nucleotide sequence ID" value="NZ_FNKO01000002.1"/>
</dbReference>
<keyword evidence="2" id="KW-0732">Signal</keyword>
<name>A0A1H1G4I1_9ACTN</name>
<dbReference type="InterPro" id="IPR024520">
    <property type="entry name" value="DUF3558"/>
</dbReference>
<organism evidence="3 4">
    <name type="scientific">Actinopolyspora saharensis</name>
    <dbReference type="NCBI Taxonomy" id="995062"/>
    <lineage>
        <taxon>Bacteria</taxon>
        <taxon>Bacillati</taxon>
        <taxon>Actinomycetota</taxon>
        <taxon>Actinomycetes</taxon>
        <taxon>Actinopolysporales</taxon>
        <taxon>Actinopolysporaceae</taxon>
        <taxon>Actinopolyspora</taxon>
    </lineage>
</organism>
<reference evidence="4" key="1">
    <citation type="submission" date="2016-10" db="EMBL/GenBank/DDBJ databases">
        <authorList>
            <person name="Varghese N."/>
            <person name="Submissions S."/>
        </authorList>
    </citation>
    <scope>NUCLEOTIDE SEQUENCE [LARGE SCALE GENOMIC DNA]</scope>
    <source>
        <strain evidence="4">DSM 45459</strain>
    </source>
</reference>
<dbReference type="EMBL" id="FNKO01000002">
    <property type="protein sequence ID" value="SDR08101.1"/>
    <property type="molecule type" value="Genomic_DNA"/>
</dbReference>
<evidence type="ECO:0000313" key="3">
    <source>
        <dbReference type="EMBL" id="SDR08101.1"/>
    </source>
</evidence>
<dbReference type="OrthoDB" id="5197927at2"/>
<feature type="region of interest" description="Disordered" evidence="1">
    <location>
        <begin position="32"/>
        <end position="147"/>
    </location>
</feature>